<feature type="compositionally biased region" description="Basic and acidic residues" evidence="2">
    <location>
        <begin position="131"/>
        <end position="146"/>
    </location>
</feature>
<evidence type="ECO:0000256" key="2">
    <source>
        <dbReference type="SAM" id="MobiDB-lite"/>
    </source>
</evidence>
<feature type="region of interest" description="Disordered" evidence="2">
    <location>
        <begin position="108"/>
        <end position="146"/>
    </location>
</feature>
<dbReference type="Gene3D" id="2.60.40.1240">
    <property type="match status" value="1"/>
</dbReference>
<evidence type="ECO:0000256" key="1">
    <source>
        <dbReference type="ARBA" id="ARBA00022729"/>
    </source>
</evidence>
<dbReference type="AlphaFoldDB" id="A0A927PEP1"/>
<feature type="region of interest" description="Disordered" evidence="2">
    <location>
        <begin position="1"/>
        <end position="74"/>
    </location>
</feature>
<organism evidence="4 5">
    <name type="scientific">Cellulosimicrobium arenosum</name>
    <dbReference type="NCBI Taxonomy" id="2708133"/>
    <lineage>
        <taxon>Bacteria</taxon>
        <taxon>Bacillati</taxon>
        <taxon>Actinomycetota</taxon>
        <taxon>Actinomycetes</taxon>
        <taxon>Micrococcales</taxon>
        <taxon>Promicromonosporaceae</taxon>
        <taxon>Cellulosimicrobium</taxon>
    </lineage>
</organism>
<dbReference type="InterPro" id="IPR029050">
    <property type="entry name" value="Immunoprotect_excell_Ig-like"/>
</dbReference>
<reference evidence="4" key="1">
    <citation type="journal article" date="2018" name="Curr. Microbiol.">
        <title>Cellulosimicrobium arenosum sp. nov., Isolated from Marine Sediment Sand.</title>
        <authorList>
            <person name="Oh M."/>
            <person name="Kim J.H."/>
            <person name="Yoon J.H."/>
            <person name="Schumann P."/>
            <person name="Kim W."/>
        </authorList>
    </citation>
    <scope>NUCLEOTIDE SEQUENCE</scope>
    <source>
        <strain evidence="4">KCTC 49039</strain>
    </source>
</reference>
<proteinExistence type="predicted"/>
<feature type="compositionally biased region" description="Low complexity" evidence="2">
    <location>
        <begin position="110"/>
        <end position="121"/>
    </location>
</feature>
<evidence type="ECO:0000313" key="4">
    <source>
        <dbReference type="EMBL" id="MBD8079951.1"/>
    </source>
</evidence>
<dbReference type="Proteomes" id="UP000610846">
    <property type="component" value="Unassembled WGS sequence"/>
</dbReference>
<feature type="compositionally biased region" description="Low complexity" evidence="2">
    <location>
        <begin position="26"/>
        <end position="39"/>
    </location>
</feature>
<keyword evidence="1" id="KW-0732">Signal</keyword>
<keyword evidence="5" id="KW-1185">Reference proteome</keyword>
<protein>
    <submittedName>
        <fullName evidence="4">DUF4352 domain-containing protein</fullName>
    </submittedName>
</protein>
<sequence length="278" mass="28519">MSSFAPPPQPQQGPGPQYPPGPQHPPAAQYAAAPHYAPQPTVPPGAVPHAAMPPQGYAPNGSWTAPPTGAPKRKRHWKAPTFIGAGTFVLGIMIGTASAGGSDEAPVFVDSANSSASSSDADATDEPAPEDSAKEAAAEEPVEKPDAAAVVGDAVRDGKFEFTVTEVETGVASVGDDFLAQEAQGQYVLVHMTVENIGDEAQLFDGSSQELTDTEGRTHENDGSAAIYLDDSNSFLTDINPGNSVDGVVVFDIPADATPASIELHDSMFSGGVEVALG</sequence>
<dbReference type="RefSeq" id="WP_191829532.1">
    <property type="nucleotide sequence ID" value="NZ_JACYHB010000010.1"/>
</dbReference>
<feature type="domain" description="DUF4352" evidence="3">
    <location>
        <begin position="151"/>
        <end position="272"/>
    </location>
</feature>
<name>A0A927PEP1_9MICO</name>
<gene>
    <name evidence="4" type="ORF">IF651_12885</name>
</gene>
<dbReference type="InterPro" id="IPR029051">
    <property type="entry name" value="DUF4352"/>
</dbReference>
<feature type="compositionally biased region" description="Pro residues" evidence="2">
    <location>
        <begin position="1"/>
        <end position="25"/>
    </location>
</feature>
<evidence type="ECO:0000259" key="3">
    <source>
        <dbReference type="Pfam" id="PF11611"/>
    </source>
</evidence>
<accession>A0A927PEP1</accession>
<dbReference type="Pfam" id="PF11611">
    <property type="entry name" value="DUF4352"/>
    <property type="match status" value="1"/>
</dbReference>
<comment type="caution">
    <text evidence="4">The sequence shown here is derived from an EMBL/GenBank/DDBJ whole genome shotgun (WGS) entry which is preliminary data.</text>
</comment>
<evidence type="ECO:0000313" key="5">
    <source>
        <dbReference type="Proteomes" id="UP000610846"/>
    </source>
</evidence>
<dbReference type="EMBL" id="JACYHB010000010">
    <property type="protein sequence ID" value="MBD8079951.1"/>
    <property type="molecule type" value="Genomic_DNA"/>
</dbReference>
<reference evidence="4" key="2">
    <citation type="submission" date="2020-09" db="EMBL/GenBank/DDBJ databases">
        <authorList>
            <person name="Yu Y."/>
        </authorList>
    </citation>
    <scope>NUCLEOTIDE SEQUENCE</scope>
    <source>
        <strain evidence="4">KCTC 49039</strain>
    </source>
</reference>